<evidence type="ECO:0000256" key="3">
    <source>
        <dbReference type="ARBA" id="ARBA00022741"/>
    </source>
</evidence>
<keyword evidence="3" id="KW-0547">Nucleotide-binding</keyword>
<name>A0A7R9AHQ3_9CRUS</name>
<dbReference type="GO" id="GO:0055085">
    <property type="term" value="P:transmembrane transport"/>
    <property type="evidence" value="ECO:0007669"/>
    <property type="project" value="InterPro"/>
</dbReference>
<dbReference type="PROSITE" id="PS50893">
    <property type="entry name" value="ABC_TRANSPORTER_2"/>
    <property type="match status" value="1"/>
</dbReference>
<organism evidence="7">
    <name type="scientific">Darwinula stevensoni</name>
    <dbReference type="NCBI Taxonomy" id="69355"/>
    <lineage>
        <taxon>Eukaryota</taxon>
        <taxon>Metazoa</taxon>
        <taxon>Ecdysozoa</taxon>
        <taxon>Arthropoda</taxon>
        <taxon>Crustacea</taxon>
        <taxon>Oligostraca</taxon>
        <taxon>Ostracoda</taxon>
        <taxon>Podocopa</taxon>
        <taxon>Podocopida</taxon>
        <taxon>Darwinulocopina</taxon>
        <taxon>Darwinuloidea</taxon>
        <taxon>Darwinulidae</taxon>
        <taxon>Darwinula</taxon>
    </lineage>
</organism>
<dbReference type="EMBL" id="LR906770">
    <property type="protein sequence ID" value="CAD7253963.1"/>
    <property type="molecule type" value="Genomic_DNA"/>
</dbReference>
<keyword evidence="2" id="KW-0732">Signal</keyword>
<evidence type="ECO:0000313" key="8">
    <source>
        <dbReference type="Proteomes" id="UP000677054"/>
    </source>
</evidence>
<sequence>MLNKEDFNNDAKDGGELGLGHQMTAIYEIGTTASAADGILSVDPLKYQSNSKKDKNLGNPSGGKKDEKPPVMDSLRSVAGRQVKFKPRELVFYFDEFIEVKDATKQVLVSPPLTYIPKIKAKGKRLSFIFDEKEVLKDDATYTINFGDAIVDYHEGNKLSNFTYVFSTGLFLDSLNVAGKIINAQSHKGEGEMIVFLYDKTADTIVKKEKPFYFAKPDKDGFIQPTEGHVYLNDEEVTRDAMYRRAQKGVGYLPQEPSVFRKLSVEDNIKAVLEMTELSKAEQKDKLESLISEFRLDKVRKNSGDSLSGGERRRTEIARSLASSPKFILLDEPFAGIDPIAVEDIQYIVAKLKTKNIGILITDHNVQETLSITDRAYLMFEGNILKAGTAEELAEDE</sequence>
<evidence type="ECO:0000256" key="2">
    <source>
        <dbReference type="ARBA" id="ARBA00022729"/>
    </source>
</evidence>
<reference evidence="7" key="1">
    <citation type="submission" date="2020-11" db="EMBL/GenBank/DDBJ databases">
        <authorList>
            <person name="Tran Van P."/>
        </authorList>
    </citation>
    <scope>NUCLEOTIDE SEQUENCE</scope>
</reference>
<dbReference type="NCBIfam" id="TIGR04406">
    <property type="entry name" value="LPS_export_lptB"/>
    <property type="match status" value="1"/>
</dbReference>
<accession>A0A7R9AHQ3</accession>
<evidence type="ECO:0000313" key="7">
    <source>
        <dbReference type="EMBL" id="CAD7253963.1"/>
    </source>
</evidence>
<dbReference type="InterPro" id="IPR027417">
    <property type="entry name" value="P-loop_NTPase"/>
</dbReference>
<keyword evidence="8" id="KW-1185">Reference proteome</keyword>
<dbReference type="Pfam" id="PF13205">
    <property type="entry name" value="Big_5"/>
    <property type="match status" value="1"/>
</dbReference>
<dbReference type="PANTHER" id="PTHR45772">
    <property type="entry name" value="CONSERVED COMPONENT OF ABC TRANSPORTER FOR NATURAL AMINO ACIDS-RELATED"/>
    <property type="match status" value="1"/>
</dbReference>
<dbReference type="Pfam" id="PF12034">
    <property type="entry name" value="YfbK_C"/>
    <property type="match status" value="1"/>
</dbReference>
<evidence type="ECO:0000256" key="5">
    <source>
        <dbReference type="SAM" id="MobiDB-lite"/>
    </source>
</evidence>
<gene>
    <name evidence="7" type="ORF">DSTB1V02_LOCUS13709</name>
</gene>
<feature type="domain" description="ABC transporter" evidence="6">
    <location>
        <begin position="144"/>
        <end position="397"/>
    </location>
</feature>
<dbReference type="InterPro" id="IPR021908">
    <property type="entry name" value="YfbK_C"/>
</dbReference>
<feature type="non-terminal residue" evidence="7">
    <location>
        <position position="1"/>
    </location>
</feature>
<dbReference type="InterPro" id="IPR030921">
    <property type="entry name" value="LPS_export_LptB"/>
</dbReference>
<dbReference type="OrthoDB" id="66620at2759"/>
<protein>
    <recommendedName>
        <fullName evidence="6">ABC transporter domain-containing protein</fullName>
    </recommendedName>
</protein>
<dbReference type="SUPFAM" id="SSF52540">
    <property type="entry name" value="P-loop containing nucleoside triphosphate hydrolases"/>
    <property type="match status" value="1"/>
</dbReference>
<dbReference type="Gene3D" id="3.40.50.300">
    <property type="entry name" value="P-loop containing nucleotide triphosphate hydrolases"/>
    <property type="match status" value="1"/>
</dbReference>
<dbReference type="InterPro" id="IPR032812">
    <property type="entry name" value="SbsA_Ig"/>
</dbReference>
<dbReference type="Pfam" id="PF00005">
    <property type="entry name" value="ABC_tran"/>
    <property type="match status" value="1"/>
</dbReference>
<evidence type="ECO:0000259" key="6">
    <source>
        <dbReference type="PROSITE" id="PS50893"/>
    </source>
</evidence>
<feature type="region of interest" description="Disordered" evidence="5">
    <location>
        <begin position="50"/>
        <end position="73"/>
    </location>
</feature>
<dbReference type="EMBL" id="CAJPEV010007253">
    <property type="protein sequence ID" value="CAG0904664.1"/>
    <property type="molecule type" value="Genomic_DNA"/>
</dbReference>
<evidence type="ECO:0000256" key="4">
    <source>
        <dbReference type="ARBA" id="ARBA00022840"/>
    </source>
</evidence>
<dbReference type="InterPro" id="IPR003439">
    <property type="entry name" value="ABC_transporter-like_ATP-bd"/>
</dbReference>
<proteinExistence type="predicted"/>
<dbReference type="GO" id="GO:0016887">
    <property type="term" value="F:ATP hydrolysis activity"/>
    <property type="evidence" value="ECO:0007669"/>
    <property type="project" value="InterPro"/>
</dbReference>
<dbReference type="GO" id="GO:0043190">
    <property type="term" value="C:ATP-binding cassette (ABC) transporter complex"/>
    <property type="evidence" value="ECO:0007669"/>
    <property type="project" value="InterPro"/>
</dbReference>
<dbReference type="GO" id="GO:0005524">
    <property type="term" value="F:ATP binding"/>
    <property type="evidence" value="ECO:0007669"/>
    <property type="project" value="UniProtKB-KW"/>
</dbReference>
<dbReference type="InterPro" id="IPR051120">
    <property type="entry name" value="ABC_AA/LPS_Transport"/>
</dbReference>
<dbReference type="AlphaFoldDB" id="A0A7R9AHQ3"/>
<keyword evidence="1" id="KW-0813">Transport</keyword>
<dbReference type="Proteomes" id="UP000677054">
    <property type="component" value="Unassembled WGS sequence"/>
</dbReference>
<evidence type="ECO:0000256" key="1">
    <source>
        <dbReference type="ARBA" id="ARBA00022448"/>
    </source>
</evidence>
<keyword evidence="4" id="KW-0067">ATP-binding</keyword>
<dbReference type="PANTHER" id="PTHR45772:SF10">
    <property type="entry name" value="LIPOPOLYSACCHARIDE EXPORT SYSTEM ATP-BINDING PROTEIN LPTB"/>
    <property type="match status" value="1"/>
</dbReference>